<evidence type="ECO:0000256" key="9">
    <source>
        <dbReference type="SAM" id="Phobius"/>
    </source>
</evidence>
<keyword evidence="4 9" id="KW-0812">Transmembrane</keyword>
<comment type="caution">
    <text evidence="11">The sequence shown here is derived from an EMBL/GenBank/DDBJ whole genome shotgun (WGS) entry which is preliminary data.</text>
</comment>
<dbReference type="Pfam" id="PF19055">
    <property type="entry name" value="ABC2_membrane_7"/>
    <property type="match status" value="1"/>
</dbReference>
<dbReference type="GO" id="GO:0015562">
    <property type="term" value="F:efflux transmembrane transporter activity"/>
    <property type="evidence" value="ECO:0007669"/>
    <property type="project" value="UniProtKB-ARBA"/>
</dbReference>
<organism evidence="11 13">
    <name type="scientific">Rotaria socialis</name>
    <dbReference type="NCBI Taxonomy" id="392032"/>
    <lineage>
        <taxon>Eukaryota</taxon>
        <taxon>Metazoa</taxon>
        <taxon>Spiralia</taxon>
        <taxon>Gnathifera</taxon>
        <taxon>Rotifera</taxon>
        <taxon>Eurotatoria</taxon>
        <taxon>Bdelloidea</taxon>
        <taxon>Philodinida</taxon>
        <taxon>Philodinidae</taxon>
        <taxon>Rotaria</taxon>
    </lineage>
</organism>
<dbReference type="InterPro" id="IPR013525">
    <property type="entry name" value="ABC2_TM"/>
</dbReference>
<dbReference type="GO" id="GO:0140359">
    <property type="term" value="F:ABC-type transporter activity"/>
    <property type="evidence" value="ECO:0007669"/>
    <property type="project" value="InterPro"/>
</dbReference>
<dbReference type="GO" id="GO:0008514">
    <property type="term" value="F:organic anion transmembrane transporter activity"/>
    <property type="evidence" value="ECO:0007669"/>
    <property type="project" value="UniProtKB-ARBA"/>
</dbReference>
<dbReference type="FunFam" id="3.40.50.300:FF:000622">
    <property type="entry name" value="ATP-binding cassette sub-family G member 2"/>
    <property type="match status" value="1"/>
</dbReference>
<feature type="domain" description="ABC transporter" evidence="10">
    <location>
        <begin position="30"/>
        <end position="278"/>
    </location>
</feature>
<feature type="transmembrane region" description="Helical" evidence="9">
    <location>
        <begin position="521"/>
        <end position="541"/>
    </location>
</feature>
<keyword evidence="3" id="KW-0813">Transport</keyword>
<dbReference type="InterPro" id="IPR027417">
    <property type="entry name" value="P-loop_NTPase"/>
</dbReference>
<feature type="transmembrane region" description="Helical" evidence="9">
    <location>
        <begin position="610"/>
        <end position="629"/>
    </location>
</feature>
<dbReference type="Pfam" id="PF00005">
    <property type="entry name" value="ABC_tran"/>
    <property type="match status" value="1"/>
</dbReference>
<evidence type="ECO:0000256" key="3">
    <source>
        <dbReference type="ARBA" id="ARBA00022448"/>
    </source>
</evidence>
<dbReference type="GO" id="GO:0005524">
    <property type="term" value="F:ATP binding"/>
    <property type="evidence" value="ECO:0007669"/>
    <property type="project" value="UniProtKB-KW"/>
</dbReference>
<dbReference type="AlphaFoldDB" id="A0A818C9N8"/>
<dbReference type="SMART" id="SM00382">
    <property type="entry name" value="AAA"/>
    <property type="match status" value="1"/>
</dbReference>
<dbReference type="EMBL" id="CAJOBO010000546">
    <property type="protein sequence ID" value="CAF4245181.1"/>
    <property type="molecule type" value="Genomic_DNA"/>
</dbReference>
<dbReference type="InterPro" id="IPR003593">
    <property type="entry name" value="AAA+_ATPase"/>
</dbReference>
<dbReference type="InterPro" id="IPR043926">
    <property type="entry name" value="ABCG_dom"/>
</dbReference>
<keyword evidence="5" id="KW-0547">Nucleotide-binding</keyword>
<evidence type="ECO:0000313" key="11">
    <source>
        <dbReference type="EMBL" id="CAF3428154.1"/>
    </source>
</evidence>
<sequence length="637" mass="72285">MDIEETQTMIMLKPDESKVIHGSTISFNSINYQVFSKKWYNYFIPFCLKSQQKQILYNVSGIFKPGMNAIMGPTGSGKSTLLDILGNRKDRQGLTGELLLDGQPYRQDFNSRIGYVVQDDILSETLSVRENLMFSANLRLPRNIGFKDKMNIVNLVISQLELEKCADSKIGAHSNRKVSGGERKRTNIGMELILSPTVLLLDEPTSGLDSSTANNVIECLSQLSQRGHTIIFSIHQPRYSIFKLFDTLLLIGAGHCVYHGSAGNILPFFSSIGFTCEEHDNPADFILDVCQGIRHASYPINNIDNETDQRKDKICLYLHSVFTKSSINDSIHQQIQDATKSSDEKVNKKVKILSRPCLVEIWYVSQRAFRNSFRNSTLMIMQTVVPICLAILVGFLYMNTDHTIENGVKNRLGAIFFIVSNEVFINLSALELFIKERVLFAHENISGYYRVSTYFISKLMCDIVLLRLFPSIVFSLISYFMIQFQQTIEKFLIYQLAIFATAVCSASVCFFVSASVETIGVANLVSASFCVVMLVFTGYLVDLTNVVKFLAWIKWVSLFRYASNVITINEFTHLKLCLMNNASVCLMKGEHILDNHKIDYDTTWDLWKNFVALAAITFFFFALTFIQLARLPAQNRR</sequence>
<proteinExistence type="inferred from homology"/>
<comment type="similarity">
    <text evidence="2">Belongs to the ABC transporter superfamily. ABCG family. Eye pigment precursor importer (TC 3.A.1.204) subfamily.</text>
</comment>
<keyword evidence="6" id="KW-0067">ATP-binding</keyword>
<dbReference type="SUPFAM" id="SSF52540">
    <property type="entry name" value="P-loop containing nucleoside triphosphate hydrolases"/>
    <property type="match status" value="1"/>
</dbReference>
<evidence type="ECO:0000256" key="6">
    <source>
        <dbReference type="ARBA" id="ARBA00022840"/>
    </source>
</evidence>
<comment type="subcellular location">
    <subcellularLocation>
        <location evidence="1">Membrane</location>
        <topology evidence="1">Multi-pass membrane protein</topology>
    </subcellularLocation>
</comment>
<feature type="transmembrane region" description="Helical" evidence="9">
    <location>
        <begin position="377"/>
        <end position="400"/>
    </location>
</feature>
<dbReference type="InterPro" id="IPR050352">
    <property type="entry name" value="ABCG_transporters"/>
</dbReference>
<accession>A0A818C9N8</accession>
<dbReference type="InterPro" id="IPR003439">
    <property type="entry name" value="ABC_transporter-like_ATP-bd"/>
</dbReference>
<dbReference type="Proteomes" id="UP000663833">
    <property type="component" value="Unassembled WGS sequence"/>
</dbReference>
<gene>
    <name evidence="12" type="ORF">HFQ381_LOCUS10096</name>
    <name evidence="11" type="ORF">LUA448_LOCUS20090</name>
</gene>
<dbReference type="PANTHER" id="PTHR48041:SF116">
    <property type="entry name" value="PROTEIN BROWN"/>
    <property type="match status" value="1"/>
</dbReference>
<name>A0A818C9N8_9BILA</name>
<feature type="transmembrane region" description="Helical" evidence="9">
    <location>
        <begin position="492"/>
        <end position="514"/>
    </location>
</feature>
<dbReference type="Pfam" id="PF01061">
    <property type="entry name" value="ABC2_membrane"/>
    <property type="match status" value="1"/>
</dbReference>
<protein>
    <recommendedName>
        <fullName evidence="10">ABC transporter domain-containing protein</fullName>
    </recommendedName>
</protein>
<dbReference type="PANTHER" id="PTHR48041">
    <property type="entry name" value="ABC TRANSPORTER G FAMILY MEMBER 28"/>
    <property type="match status" value="1"/>
</dbReference>
<keyword evidence="8 9" id="KW-0472">Membrane</keyword>
<dbReference type="PROSITE" id="PS50893">
    <property type="entry name" value="ABC_TRANSPORTER_2"/>
    <property type="match status" value="1"/>
</dbReference>
<dbReference type="Proteomes" id="UP000663851">
    <property type="component" value="Unassembled WGS sequence"/>
</dbReference>
<evidence type="ECO:0000256" key="8">
    <source>
        <dbReference type="ARBA" id="ARBA00023136"/>
    </source>
</evidence>
<evidence type="ECO:0000313" key="12">
    <source>
        <dbReference type="EMBL" id="CAF4245181.1"/>
    </source>
</evidence>
<evidence type="ECO:0000256" key="5">
    <source>
        <dbReference type="ARBA" id="ARBA00022741"/>
    </source>
</evidence>
<evidence type="ECO:0000313" key="13">
    <source>
        <dbReference type="Proteomes" id="UP000663833"/>
    </source>
</evidence>
<keyword evidence="7 9" id="KW-1133">Transmembrane helix</keyword>
<dbReference type="GO" id="GO:0016887">
    <property type="term" value="F:ATP hydrolysis activity"/>
    <property type="evidence" value="ECO:0007669"/>
    <property type="project" value="InterPro"/>
</dbReference>
<feature type="transmembrane region" description="Helical" evidence="9">
    <location>
        <begin position="412"/>
        <end position="434"/>
    </location>
</feature>
<reference evidence="11" key="1">
    <citation type="submission" date="2021-02" db="EMBL/GenBank/DDBJ databases">
        <authorList>
            <person name="Nowell W R."/>
        </authorList>
    </citation>
    <scope>NUCLEOTIDE SEQUENCE</scope>
</reference>
<evidence type="ECO:0000256" key="2">
    <source>
        <dbReference type="ARBA" id="ARBA00005814"/>
    </source>
</evidence>
<feature type="transmembrane region" description="Helical" evidence="9">
    <location>
        <begin position="455"/>
        <end position="480"/>
    </location>
</feature>
<dbReference type="CDD" id="cd03213">
    <property type="entry name" value="ABCG_EPDR"/>
    <property type="match status" value="1"/>
</dbReference>
<dbReference type="GO" id="GO:0016324">
    <property type="term" value="C:apical plasma membrane"/>
    <property type="evidence" value="ECO:0007669"/>
    <property type="project" value="UniProtKB-ARBA"/>
</dbReference>
<evidence type="ECO:0000259" key="10">
    <source>
        <dbReference type="PROSITE" id="PS50893"/>
    </source>
</evidence>
<evidence type="ECO:0000256" key="1">
    <source>
        <dbReference type="ARBA" id="ARBA00004141"/>
    </source>
</evidence>
<evidence type="ECO:0000256" key="7">
    <source>
        <dbReference type="ARBA" id="ARBA00022989"/>
    </source>
</evidence>
<dbReference type="EMBL" id="CAJNYD010002551">
    <property type="protein sequence ID" value="CAF3428154.1"/>
    <property type="molecule type" value="Genomic_DNA"/>
</dbReference>
<evidence type="ECO:0000256" key="4">
    <source>
        <dbReference type="ARBA" id="ARBA00022692"/>
    </source>
</evidence>
<dbReference type="Gene3D" id="3.40.50.300">
    <property type="entry name" value="P-loop containing nucleotide triphosphate hydrolases"/>
    <property type="match status" value="1"/>
</dbReference>